<dbReference type="AlphaFoldDB" id="A0A1X1KB82"/>
<name>A0A1X1KB82_STRMT</name>
<comment type="caution">
    <text evidence="2">The sequence shown here is derived from an EMBL/GenBank/DDBJ whole genome shotgun (WGS) entry which is preliminary data.</text>
</comment>
<keyword evidence="1" id="KW-0472">Membrane</keyword>
<gene>
    <name evidence="2" type="ORF">B7699_00530</name>
</gene>
<evidence type="ECO:0000313" key="3">
    <source>
        <dbReference type="Proteomes" id="UP000193863"/>
    </source>
</evidence>
<evidence type="ECO:0000313" key="2">
    <source>
        <dbReference type="EMBL" id="ORO96747.1"/>
    </source>
</evidence>
<reference evidence="2 3" key="1">
    <citation type="journal article" date="2016" name="Eur. J. Clin. Microbiol. Infect. Dis.">
        <title>Whole genome sequencing as a tool for phylogenetic analysis of clinical strains of Mitis group streptococci.</title>
        <authorList>
            <person name="Rasmussen L.H."/>
            <person name="Dargis R."/>
            <person name="Hojholt K."/>
            <person name="Christensen J.J."/>
            <person name="Skovgaard O."/>
            <person name="Justesen U.S."/>
            <person name="Rosenvinge F.S."/>
            <person name="Moser C."/>
            <person name="Lukjancenko O."/>
            <person name="Rasmussen S."/>
            <person name="Nielsen X.C."/>
        </authorList>
    </citation>
    <scope>NUCLEOTIDE SEQUENCE [LARGE SCALE GENOMIC DNA]</scope>
    <source>
        <strain evidence="2 3">RH_43861_09</strain>
    </source>
</reference>
<dbReference type="EMBL" id="NCVG01000014">
    <property type="protein sequence ID" value="ORO96747.1"/>
    <property type="molecule type" value="Genomic_DNA"/>
</dbReference>
<protein>
    <submittedName>
        <fullName evidence="2">Uncharacterized protein</fullName>
    </submittedName>
</protein>
<evidence type="ECO:0000256" key="1">
    <source>
        <dbReference type="SAM" id="Phobius"/>
    </source>
</evidence>
<accession>A0A1X1KB82</accession>
<keyword evidence="1" id="KW-1133">Transmembrane helix</keyword>
<feature type="transmembrane region" description="Helical" evidence="1">
    <location>
        <begin position="12"/>
        <end position="34"/>
    </location>
</feature>
<proteinExistence type="predicted"/>
<dbReference type="Proteomes" id="UP000193863">
    <property type="component" value="Unassembled WGS sequence"/>
</dbReference>
<organism evidence="2 3">
    <name type="scientific">Streptococcus mitis</name>
    <dbReference type="NCBI Taxonomy" id="28037"/>
    <lineage>
        <taxon>Bacteria</taxon>
        <taxon>Bacillati</taxon>
        <taxon>Bacillota</taxon>
        <taxon>Bacilli</taxon>
        <taxon>Lactobacillales</taxon>
        <taxon>Streptococcaceae</taxon>
        <taxon>Streptococcus</taxon>
        <taxon>Streptococcus mitis group</taxon>
    </lineage>
</organism>
<sequence length="63" mass="7274">MSSYSFLSLTDLLFFSLFSTTTIVVVPCTLVRLVQFSKVFVTHFSQVTTILVYHSRFRLSTLF</sequence>
<keyword evidence="1" id="KW-0812">Transmembrane</keyword>